<gene>
    <name evidence="1" type="ORF">MVEN_00120500</name>
</gene>
<organism evidence="1 2">
    <name type="scientific">Mycena venus</name>
    <dbReference type="NCBI Taxonomy" id="2733690"/>
    <lineage>
        <taxon>Eukaryota</taxon>
        <taxon>Fungi</taxon>
        <taxon>Dikarya</taxon>
        <taxon>Basidiomycota</taxon>
        <taxon>Agaricomycotina</taxon>
        <taxon>Agaricomycetes</taxon>
        <taxon>Agaricomycetidae</taxon>
        <taxon>Agaricales</taxon>
        <taxon>Marasmiineae</taxon>
        <taxon>Mycenaceae</taxon>
        <taxon>Mycena</taxon>
    </lineage>
</organism>
<proteinExistence type="predicted"/>
<protein>
    <submittedName>
        <fullName evidence="1">Uncharacterized protein</fullName>
    </submittedName>
</protein>
<dbReference type="EMBL" id="JACAZI010000001">
    <property type="protein sequence ID" value="KAF7372578.1"/>
    <property type="molecule type" value="Genomic_DNA"/>
</dbReference>
<sequence>MPRSALSLRVQTRRSGLLGMETGGVSVQTDNTAGEIDNFASPTFKSLPMWFPRVRSTVLDLIIEGKFEAEDLIKLSSHGFLLLVPLLGAWTTYTGIRALCDPTNGGVAAAFSIYTALLLQFSTQYEWSAVLHYHYEFTCIRLQENFRPTRWTIPDPSLMATCLIRYPLLPTSLLTAPSLPAKRRGLADRLSSPLPQTPTIRQKVNETCFNFNGADGCRMGDKCARNHICISCSGPHTNQACPNRK</sequence>
<accession>A0A8H6Z594</accession>
<evidence type="ECO:0000313" key="1">
    <source>
        <dbReference type="EMBL" id="KAF7372578.1"/>
    </source>
</evidence>
<evidence type="ECO:0000313" key="2">
    <source>
        <dbReference type="Proteomes" id="UP000620124"/>
    </source>
</evidence>
<dbReference type="OrthoDB" id="2967881at2759"/>
<keyword evidence="2" id="KW-1185">Reference proteome</keyword>
<name>A0A8H6Z594_9AGAR</name>
<reference evidence="1" key="1">
    <citation type="submission" date="2020-05" db="EMBL/GenBank/DDBJ databases">
        <title>Mycena genomes resolve the evolution of fungal bioluminescence.</title>
        <authorList>
            <person name="Tsai I.J."/>
        </authorList>
    </citation>
    <scope>NUCLEOTIDE SEQUENCE</scope>
    <source>
        <strain evidence="1">CCC161011</strain>
    </source>
</reference>
<comment type="caution">
    <text evidence="1">The sequence shown here is derived from an EMBL/GenBank/DDBJ whole genome shotgun (WGS) entry which is preliminary data.</text>
</comment>
<dbReference type="AlphaFoldDB" id="A0A8H6Z594"/>
<dbReference type="Proteomes" id="UP000620124">
    <property type="component" value="Unassembled WGS sequence"/>
</dbReference>